<name>A0A3M7T072_BRAPC</name>
<protein>
    <submittedName>
        <fullName evidence="1">Uncharacterized protein</fullName>
    </submittedName>
</protein>
<reference evidence="1 2" key="1">
    <citation type="journal article" date="2018" name="Sci. Rep.">
        <title>Genomic signatures of local adaptation to the degree of environmental predictability in rotifers.</title>
        <authorList>
            <person name="Franch-Gras L."/>
            <person name="Hahn C."/>
            <person name="Garcia-Roger E.M."/>
            <person name="Carmona M.J."/>
            <person name="Serra M."/>
            <person name="Gomez A."/>
        </authorList>
    </citation>
    <scope>NUCLEOTIDE SEQUENCE [LARGE SCALE GENOMIC DNA]</scope>
    <source>
        <strain evidence="1">HYR1</strain>
    </source>
</reference>
<comment type="caution">
    <text evidence="1">The sequence shown here is derived from an EMBL/GenBank/DDBJ whole genome shotgun (WGS) entry which is preliminary data.</text>
</comment>
<dbReference type="EMBL" id="REGN01000530">
    <property type="protein sequence ID" value="RNA41218.1"/>
    <property type="molecule type" value="Genomic_DNA"/>
</dbReference>
<organism evidence="1 2">
    <name type="scientific">Brachionus plicatilis</name>
    <name type="common">Marine rotifer</name>
    <name type="synonym">Brachionus muelleri</name>
    <dbReference type="NCBI Taxonomy" id="10195"/>
    <lineage>
        <taxon>Eukaryota</taxon>
        <taxon>Metazoa</taxon>
        <taxon>Spiralia</taxon>
        <taxon>Gnathifera</taxon>
        <taxon>Rotifera</taxon>
        <taxon>Eurotatoria</taxon>
        <taxon>Monogononta</taxon>
        <taxon>Pseudotrocha</taxon>
        <taxon>Ploima</taxon>
        <taxon>Brachionidae</taxon>
        <taxon>Brachionus</taxon>
    </lineage>
</organism>
<gene>
    <name evidence="1" type="ORF">BpHYR1_004773</name>
</gene>
<keyword evidence="2" id="KW-1185">Reference proteome</keyword>
<evidence type="ECO:0000313" key="1">
    <source>
        <dbReference type="EMBL" id="RNA41218.1"/>
    </source>
</evidence>
<evidence type="ECO:0000313" key="2">
    <source>
        <dbReference type="Proteomes" id="UP000276133"/>
    </source>
</evidence>
<proteinExistence type="predicted"/>
<accession>A0A3M7T072</accession>
<dbReference type="Proteomes" id="UP000276133">
    <property type="component" value="Unassembled WGS sequence"/>
</dbReference>
<sequence length="250" mass="27412">MPVAGVGGGLSGRGLRRRRERHPAQILTKHAQGHKFFVTAPFDHQTHAEVARSEPACHLFRTKRALYLILRVQVEPTLRFRMIHAHCHQFWITTLRGIIRQSQQVSLGLLHFSACTGRFSLSSVASFSFFSSLTGTNFPLSSKVILFCMSSELVCLSSSSSISHSGCGSHLSNVLFLLSLFLKLDHSLPFLHSFLLLLSLLRSVDEPEFTAPFSGSHASLSSGVKSLSSISSASEMDALLLQFSSAIALE</sequence>
<dbReference type="AlphaFoldDB" id="A0A3M7T072"/>